<dbReference type="PANTHER" id="PTHR47027:SF20">
    <property type="entry name" value="REVERSE TRANSCRIPTASE-LIKE PROTEIN WITH RNA-DIRECTED DNA POLYMERASE DOMAIN"/>
    <property type="match status" value="1"/>
</dbReference>
<proteinExistence type="predicted"/>
<evidence type="ECO:0000259" key="1">
    <source>
        <dbReference type="PROSITE" id="PS50878"/>
    </source>
</evidence>
<dbReference type="AlphaFoldDB" id="A0A7I4Z5F6"/>
<protein>
    <submittedName>
        <fullName evidence="3">Reverse transcriptase domain-containing protein</fullName>
    </submittedName>
</protein>
<dbReference type="WBParaSite" id="HCON_00191230-00001">
    <property type="protein sequence ID" value="HCON_00191230-00001"/>
    <property type="gene ID" value="HCON_00191230"/>
</dbReference>
<dbReference type="Proteomes" id="UP000025227">
    <property type="component" value="Unplaced"/>
</dbReference>
<reference evidence="3" key="1">
    <citation type="submission" date="2020-12" db="UniProtKB">
        <authorList>
            <consortium name="WormBaseParasite"/>
        </authorList>
    </citation>
    <scope>IDENTIFICATION</scope>
    <source>
        <strain evidence="3">MHco3</strain>
    </source>
</reference>
<sequence>MRASRVSGGFSTIDHIHALTRLIEVSREYKMPLCLTFIDLKKAFDTVETEAVFEALGNQDVPTHYIRMLRELCDNFTTRISPFYKEVIIDVKRVPLENIMRHLEWEDLGVKVDGRYLHHLRFADDIVLITPNIERAERMLAAFDKACGKNGLRLNLAKTMFMKNGSVPDAPFTLNGKNISECSSYVYVGREVNMMNDPAPKPSRRKRAAWGAFKNIKGVVKKTNNIRLRAHLFDSAVLPALTYASEIWTLRKQDEHAVSVAQRALERTMLGISLYTQVRKGIRSSELRQRTKIRDAADYAKKSKIRWVGHVMRYSDDRWTRAVTDWIPRDIKRTPGRPPTRWSDFFTKALNERNVDPRVLGAIHWTTLARNRDEWRRYWRPLEEIDD</sequence>
<dbReference type="PROSITE" id="PS50878">
    <property type="entry name" value="RT_POL"/>
    <property type="match status" value="1"/>
</dbReference>
<organism evidence="2 3">
    <name type="scientific">Haemonchus contortus</name>
    <name type="common">Barber pole worm</name>
    <dbReference type="NCBI Taxonomy" id="6289"/>
    <lineage>
        <taxon>Eukaryota</taxon>
        <taxon>Metazoa</taxon>
        <taxon>Ecdysozoa</taxon>
        <taxon>Nematoda</taxon>
        <taxon>Chromadorea</taxon>
        <taxon>Rhabditida</taxon>
        <taxon>Rhabditina</taxon>
        <taxon>Rhabditomorpha</taxon>
        <taxon>Strongyloidea</taxon>
        <taxon>Trichostrongylidae</taxon>
        <taxon>Haemonchus</taxon>
    </lineage>
</organism>
<dbReference type="PANTHER" id="PTHR47027">
    <property type="entry name" value="REVERSE TRANSCRIPTASE DOMAIN-CONTAINING PROTEIN"/>
    <property type="match status" value="1"/>
</dbReference>
<evidence type="ECO:0000313" key="3">
    <source>
        <dbReference type="WBParaSite" id="HCON_00191230-00001"/>
    </source>
</evidence>
<feature type="domain" description="Reverse transcriptase" evidence="1">
    <location>
        <begin position="1"/>
        <end position="179"/>
    </location>
</feature>
<dbReference type="CDD" id="cd01650">
    <property type="entry name" value="RT_nLTR_like"/>
    <property type="match status" value="1"/>
</dbReference>
<dbReference type="InterPro" id="IPR000477">
    <property type="entry name" value="RT_dom"/>
</dbReference>
<name>A0A7I4Z5F6_HAECO</name>
<evidence type="ECO:0000313" key="2">
    <source>
        <dbReference type="Proteomes" id="UP000025227"/>
    </source>
</evidence>
<keyword evidence="2" id="KW-1185">Reference proteome</keyword>
<accession>A0A7I4Z5F6</accession>
<dbReference type="Pfam" id="PF00078">
    <property type="entry name" value="RVT_1"/>
    <property type="match status" value="1"/>
</dbReference>
<dbReference type="OrthoDB" id="410104at2759"/>